<dbReference type="EMBL" id="MU266698">
    <property type="protein sequence ID" value="KAH7919071.1"/>
    <property type="molecule type" value="Genomic_DNA"/>
</dbReference>
<sequence>MRTSGKIYQCGLLFLAAAAFVVGDSNDFNAVDPLPDCRAQSWVRAPDMAPGIVLEGDVKISLDGNCPEIRSYTLGLRFKERIFIKVLQEGAAVPTRPEVSYIWDVKDDIFDPRSHWGLKPSHDANSSEWKAYEEAVRKKDMWLVHEEETITFETRYPLGLPESDSVTKDFVSKFGLLVPDTNFPPAVDHRRSPAGIGGDEVVEVESIYEYFTEIRFTTGASKEIPAGMTAFIPVSFSATGEAESKMTLQLESEDTKPKFSEANYTAEVTTPSGTSLHPGTSQNLSVVIHRSGFTNRTESVSNVQLYHRSRPVPQLIGLDLDRKSLSYRTILEPRMLATTLVSGPNSIDKLLMLTSKLSKAFNQPSKILLPNAEDGHLHNTSSEPIILPFSVDIEALPDFSTRYQELGHQFCVAITLPEPSEDRSTPTHSFDQQQEKSVVDDAYYDWVPWSKVIGDPSSRTFQGCAKISISLKGPPSSSTATPTHYLSTDARTPVFVDPSEIQDLLKLTREERNIRAPIVTPVVKVVSKGEEKIRRYFSTNDLRYPIYVGETWVKKVLAHLQRDSGRKDNHEGALVLQTS</sequence>
<keyword evidence="2" id="KW-1185">Reference proteome</keyword>
<name>A0ACB8AZS3_9AGAM</name>
<comment type="caution">
    <text evidence="1">The sequence shown here is derived from an EMBL/GenBank/DDBJ whole genome shotgun (WGS) entry which is preliminary data.</text>
</comment>
<evidence type="ECO:0000313" key="1">
    <source>
        <dbReference type="EMBL" id="KAH7919071.1"/>
    </source>
</evidence>
<dbReference type="Proteomes" id="UP000790709">
    <property type="component" value="Unassembled WGS sequence"/>
</dbReference>
<gene>
    <name evidence="1" type="ORF">BV22DRAFT_1134108</name>
</gene>
<protein>
    <submittedName>
        <fullName evidence="1">Uncharacterized protein</fullName>
    </submittedName>
</protein>
<accession>A0ACB8AZS3</accession>
<proteinExistence type="predicted"/>
<organism evidence="1 2">
    <name type="scientific">Leucogyrophana mollusca</name>
    <dbReference type="NCBI Taxonomy" id="85980"/>
    <lineage>
        <taxon>Eukaryota</taxon>
        <taxon>Fungi</taxon>
        <taxon>Dikarya</taxon>
        <taxon>Basidiomycota</taxon>
        <taxon>Agaricomycotina</taxon>
        <taxon>Agaricomycetes</taxon>
        <taxon>Agaricomycetidae</taxon>
        <taxon>Boletales</taxon>
        <taxon>Boletales incertae sedis</taxon>
        <taxon>Leucogyrophana</taxon>
    </lineage>
</organism>
<evidence type="ECO:0000313" key="2">
    <source>
        <dbReference type="Proteomes" id="UP000790709"/>
    </source>
</evidence>
<reference evidence="1" key="1">
    <citation type="journal article" date="2021" name="New Phytol.">
        <title>Evolutionary innovations through gain and loss of genes in the ectomycorrhizal Boletales.</title>
        <authorList>
            <person name="Wu G."/>
            <person name="Miyauchi S."/>
            <person name="Morin E."/>
            <person name="Kuo A."/>
            <person name="Drula E."/>
            <person name="Varga T."/>
            <person name="Kohler A."/>
            <person name="Feng B."/>
            <person name="Cao Y."/>
            <person name="Lipzen A."/>
            <person name="Daum C."/>
            <person name="Hundley H."/>
            <person name="Pangilinan J."/>
            <person name="Johnson J."/>
            <person name="Barry K."/>
            <person name="LaButti K."/>
            <person name="Ng V."/>
            <person name="Ahrendt S."/>
            <person name="Min B."/>
            <person name="Choi I.G."/>
            <person name="Park H."/>
            <person name="Plett J.M."/>
            <person name="Magnuson J."/>
            <person name="Spatafora J.W."/>
            <person name="Nagy L.G."/>
            <person name="Henrissat B."/>
            <person name="Grigoriev I.V."/>
            <person name="Yang Z.L."/>
            <person name="Xu J."/>
            <person name="Martin F.M."/>
        </authorList>
    </citation>
    <scope>NUCLEOTIDE SEQUENCE</scope>
    <source>
        <strain evidence="1">KUC20120723A-06</strain>
    </source>
</reference>